<dbReference type="PANTHER" id="PTHR14949">
    <property type="entry name" value="EGF-LIKE-DOMAIN, MULTIPLE 7, 8"/>
    <property type="match status" value="1"/>
</dbReference>
<sequence>MCWHDIELTDSTMWAEQTIRAVLERCVVEVKNKDKDESHNTTTANPIKLPNLDKLCPSDCNNNGTCKDAICTCNEGFLGIDCSVSIATPPIVTDIVGLKNGGHTWCDKSKAGGCNLFILYGHEIEQSKTLTCKIEKYLVFSNSTFTFASTNSVKAIVESLSEVRCSLENGITPEMSGKHSGLYIEEYRVSLSYNDRNYSNPMKLFVFNGRCQDIHHSTHNNIVGLLKSTCFINGKCISEGVKDINNEFVVCNPNSNPLKWTFDSKHNCKINGRFYHHKDNNTELQCLSCNPEISSTNWTLVGECLIDGDCYADLENCPFDEMYICNSSYSTTEWSMNHTIPVPDIRIYVTSNMSNSLYEEYELECHLDTSRMNYTYFNVTWMWENNSLIFQDSSDRLQTMRLPGYYITDIGINVYCIIEGQYELNKVMTTFNSKEFYVGIKTESPVEIEKGGTTQLKYWLTVPLLCNNCSIHLTIVDTVALGEHTNNGCDGDIVTISLGDQMDGCDFETESTNWNMSKTISIKHRPNRQYGVQSDTFLVNLQATVSNTNMTIVGVPDIKVQVVQHDTEWNSKVCSAYTDPHMTTFDGLHYEHQHGGTYTMYRNKQQNMEVQIQLSTCYSDKAFCACGIAVRAGADVFIITFCDGWSVIQYAACEYAPVLRVSKMTSDNQHYRIVFPTGTSISVRIALVNTVNLLDIEIRPSSDDVSNTEGLCGTLTNNCSDDFRLGNGNSAMVAVSCPNSLYSFANAEFSNSWIVPQVDDLFSLNETRVLSVWNNAENYCKCTLNENSTISERCGNLYSSVYCTDSGFEPIETTCRNNISPGNYIKHLPIKKEENHATKPTYVPEHQLTLNGSINYCKTHLNNKDAFRLCSEINNIPSQHFEEICAMDVYLSHTYQWIPHTYETLKLRCLHEIKINKTLQTSNTKEGSSFIDIGGKQLCPGFTQNCNGHGHCSNGICICDSGYISPDCSISIETVPSVDHIQNNGLCDTSKGACNTLHIYGHIIYQANMIFCKIQTFYMFEDKTFKYGSDRLVGGKITSLIEIECQIPTELLIEQTFTSYIARGHTVNVGYNGSSFKTKTMKYFEFDPKCQIPIGAEEDRFFKIANDTCFVNGKCYSDMQINPMISYEYCDPHRKQQEWSFNETSVCKIDGHYIPKSNLTSNNECQSCDPEKSVYNWTVVDNECFINYTCYSPNDRNPQKDEEYCEPLKSQISWSFNESVLVPHVRAALLKVHQTNMNVDVERLYFECVMDFSRLFYKFYEVKWTWGRNQTLILKSDVNNMTNLWLTEKHFHSLGTN</sequence>
<dbReference type="PROSITE" id="PS00022">
    <property type="entry name" value="EGF_1"/>
    <property type="match status" value="1"/>
</dbReference>
<dbReference type="Pfam" id="PF00094">
    <property type="entry name" value="VWD"/>
    <property type="match status" value="1"/>
</dbReference>
<accession>A0A8B6EI45</accession>
<evidence type="ECO:0000259" key="3">
    <source>
        <dbReference type="PROSITE" id="PS51233"/>
    </source>
</evidence>
<dbReference type="Gene3D" id="2.10.25.10">
    <property type="entry name" value="Laminin"/>
    <property type="match status" value="2"/>
</dbReference>
<feature type="non-terminal residue" evidence="4">
    <location>
        <position position="1297"/>
    </location>
</feature>
<dbReference type="GO" id="GO:0005576">
    <property type="term" value="C:extracellular region"/>
    <property type="evidence" value="ECO:0007669"/>
    <property type="project" value="TreeGrafter"/>
</dbReference>
<dbReference type="InterPro" id="IPR050969">
    <property type="entry name" value="Dev_Signal_Modulators"/>
</dbReference>
<dbReference type="GO" id="GO:0005102">
    <property type="term" value="F:signaling receptor binding"/>
    <property type="evidence" value="ECO:0007669"/>
    <property type="project" value="TreeGrafter"/>
</dbReference>
<dbReference type="EMBL" id="UYJE01005153">
    <property type="protein sequence ID" value="VDI34521.1"/>
    <property type="molecule type" value="Genomic_DNA"/>
</dbReference>
<dbReference type="Proteomes" id="UP000596742">
    <property type="component" value="Unassembled WGS sequence"/>
</dbReference>
<dbReference type="PROSITE" id="PS01186">
    <property type="entry name" value="EGF_2"/>
    <property type="match status" value="1"/>
</dbReference>
<dbReference type="InterPro" id="IPR000742">
    <property type="entry name" value="EGF"/>
</dbReference>
<feature type="domain" description="VWFD" evidence="3">
    <location>
        <begin position="572"/>
        <end position="761"/>
    </location>
</feature>
<organism evidence="4 5">
    <name type="scientific">Mytilus galloprovincialis</name>
    <name type="common">Mediterranean mussel</name>
    <dbReference type="NCBI Taxonomy" id="29158"/>
    <lineage>
        <taxon>Eukaryota</taxon>
        <taxon>Metazoa</taxon>
        <taxon>Spiralia</taxon>
        <taxon>Lophotrochozoa</taxon>
        <taxon>Mollusca</taxon>
        <taxon>Bivalvia</taxon>
        <taxon>Autobranchia</taxon>
        <taxon>Pteriomorphia</taxon>
        <taxon>Mytilida</taxon>
        <taxon>Mytiloidea</taxon>
        <taxon>Mytilidae</taxon>
        <taxon>Mytilinae</taxon>
        <taxon>Mytilus</taxon>
    </lineage>
</organism>
<comment type="caution">
    <text evidence="4">The sequence shown here is derived from an EMBL/GenBank/DDBJ whole genome shotgun (WGS) entry which is preliminary data.</text>
</comment>
<evidence type="ECO:0000313" key="4">
    <source>
        <dbReference type="EMBL" id="VDI34521.1"/>
    </source>
</evidence>
<reference evidence="4" key="1">
    <citation type="submission" date="2018-11" db="EMBL/GenBank/DDBJ databases">
        <authorList>
            <person name="Alioto T."/>
            <person name="Alioto T."/>
        </authorList>
    </citation>
    <scope>NUCLEOTIDE SEQUENCE</scope>
</reference>
<evidence type="ECO:0000256" key="1">
    <source>
        <dbReference type="ARBA" id="ARBA00022729"/>
    </source>
</evidence>
<dbReference type="InterPro" id="IPR058727">
    <property type="entry name" value="Helical_Vwde"/>
</dbReference>
<protein>
    <recommendedName>
        <fullName evidence="3">VWFD domain-containing protein</fullName>
    </recommendedName>
</protein>
<gene>
    <name evidence="4" type="ORF">MGAL_10B071085</name>
</gene>
<dbReference type="Pfam" id="PF23106">
    <property type="entry name" value="EGF_Teneurin"/>
    <property type="match status" value="1"/>
</dbReference>
<dbReference type="OrthoDB" id="5989069at2759"/>
<keyword evidence="1" id="KW-0732">Signal</keyword>
<dbReference type="PROSITE" id="PS51233">
    <property type="entry name" value="VWFD"/>
    <property type="match status" value="1"/>
</dbReference>
<dbReference type="GO" id="GO:0009986">
    <property type="term" value="C:cell surface"/>
    <property type="evidence" value="ECO:0007669"/>
    <property type="project" value="TreeGrafter"/>
</dbReference>
<keyword evidence="5" id="KW-1185">Reference proteome</keyword>
<dbReference type="Pfam" id="PF26129">
    <property type="entry name" value="Vwde"/>
    <property type="match status" value="2"/>
</dbReference>
<dbReference type="SMART" id="SM00181">
    <property type="entry name" value="EGF"/>
    <property type="match status" value="2"/>
</dbReference>
<proteinExistence type="predicted"/>
<dbReference type="InterPro" id="IPR001846">
    <property type="entry name" value="VWF_type-D"/>
</dbReference>
<dbReference type="PANTHER" id="PTHR14949:SF56">
    <property type="entry name" value="EGF-LIKE-DOMAIN, MULTIPLE 7"/>
    <property type="match status" value="1"/>
</dbReference>
<dbReference type="SMART" id="SM00216">
    <property type="entry name" value="VWD"/>
    <property type="match status" value="1"/>
</dbReference>
<keyword evidence="2" id="KW-1015">Disulfide bond</keyword>
<evidence type="ECO:0000256" key="2">
    <source>
        <dbReference type="ARBA" id="ARBA00023157"/>
    </source>
</evidence>
<name>A0A8B6EI45_MYTGA</name>
<evidence type="ECO:0000313" key="5">
    <source>
        <dbReference type="Proteomes" id="UP000596742"/>
    </source>
</evidence>